<dbReference type="InterPro" id="IPR018202">
    <property type="entry name" value="Ser_caboxypep_ser_AS"/>
</dbReference>
<proteinExistence type="inferred from homology"/>
<sequence length="397" mass="44737">MKYYLFVVSALWCLVEGYRVNVNSIDDSTHREGNPLILTPYILDGKISEGRKAARVEPFVDGVESYSGFLTVNASSNGNLFFWYFPAENAPKTAPVMIWLQGGPGGSSMLGLFFEHGPLQLKNDLHLIKRPTRWSQNIHMIYIDNPFGAGFSFTDPAGIAKTERQISENLYQGLLQFFQLFPELSGNDFFVAGESYAGKYVPALADRIHRGNPDAVTKINMKGLAIGDGVVDPMPSSDRVAGEGENDVFAIVKLLNRYLRRDDVQEQIHVNGMPFEALNNYILATVDYFDRDTKVTPWVEELLNHYNVLYYHGKDDPILNYTETVKFAEKLVWNGFEKYRSAKWTEWTVEGADAGNLRTGGNLTVLLVNNARHMVPIFQPERALAMINNFVKGEPLM</sequence>
<dbReference type="Pfam" id="PF00450">
    <property type="entry name" value="Peptidase_S10"/>
    <property type="match status" value="2"/>
</dbReference>
<dbReference type="PANTHER" id="PTHR11802">
    <property type="entry name" value="SERINE PROTEASE FAMILY S10 SERINE CARBOXYPEPTIDASE"/>
    <property type="match status" value="1"/>
</dbReference>
<evidence type="ECO:0000256" key="1">
    <source>
        <dbReference type="ARBA" id="ARBA00009431"/>
    </source>
</evidence>
<dbReference type="GO" id="GO:0004185">
    <property type="term" value="F:serine-type carboxypeptidase activity"/>
    <property type="evidence" value="ECO:0007669"/>
    <property type="project" value="UniProtKB-UniRule"/>
</dbReference>
<evidence type="ECO:0000256" key="7">
    <source>
        <dbReference type="RuleBase" id="RU361156"/>
    </source>
</evidence>
<evidence type="ECO:0000256" key="3">
    <source>
        <dbReference type="ARBA" id="ARBA00022670"/>
    </source>
</evidence>
<evidence type="ECO:0000313" key="8">
    <source>
        <dbReference type="EMBL" id="JAG13402.1"/>
    </source>
</evidence>
<protein>
    <recommendedName>
        <fullName evidence="7">Carboxypeptidase</fullName>
        <ecNumber evidence="7">3.4.16.-</ecNumber>
    </recommendedName>
</protein>
<reference evidence="8" key="1">
    <citation type="journal article" date="2014" name="PLoS ONE">
        <title>Transcriptome-Based Identification of ABC Transporters in the Western Tarnished Plant Bug Lygus hesperus.</title>
        <authorList>
            <person name="Hull J.J."/>
            <person name="Chaney K."/>
            <person name="Geib S.M."/>
            <person name="Fabrick J.A."/>
            <person name="Brent C.S."/>
            <person name="Walsh D."/>
            <person name="Lavine L.C."/>
        </authorList>
    </citation>
    <scope>NUCLEOTIDE SEQUENCE</scope>
</reference>
<evidence type="ECO:0000313" key="9">
    <source>
        <dbReference type="EMBL" id="JAG13405.1"/>
    </source>
</evidence>
<dbReference type="PRINTS" id="PR00724">
    <property type="entry name" value="CRBOXYPTASEC"/>
</dbReference>
<accession>A0A0A9WY50</accession>
<dbReference type="SUPFAM" id="SSF53474">
    <property type="entry name" value="alpha/beta-Hydrolases"/>
    <property type="match status" value="1"/>
</dbReference>
<dbReference type="Gene3D" id="3.40.50.1820">
    <property type="entry name" value="alpha/beta hydrolase"/>
    <property type="match status" value="1"/>
</dbReference>
<dbReference type="EC" id="3.4.16.-" evidence="7"/>
<organism evidence="8">
    <name type="scientific">Lygus hesperus</name>
    <name type="common">Western plant bug</name>
    <dbReference type="NCBI Taxonomy" id="30085"/>
    <lineage>
        <taxon>Eukaryota</taxon>
        <taxon>Metazoa</taxon>
        <taxon>Ecdysozoa</taxon>
        <taxon>Arthropoda</taxon>
        <taxon>Hexapoda</taxon>
        <taxon>Insecta</taxon>
        <taxon>Pterygota</taxon>
        <taxon>Neoptera</taxon>
        <taxon>Paraneoptera</taxon>
        <taxon>Hemiptera</taxon>
        <taxon>Heteroptera</taxon>
        <taxon>Panheteroptera</taxon>
        <taxon>Cimicomorpha</taxon>
        <taxon>Miridae</taxon>
        <taxon>Mirini</taxon>
        <taxon>Lygus</taxon>
    </lineage>
</organism>
<gene>
    <name evidence="8" type="primary">CPVL_8</name>
    <name evidence="9" type="synonym">CPVL_9</name>
    <name evidence="9" type="ORF">CM83_82504</name>
    <name evidence="8" type="ORF">CM83_82505</name>
</gene>
<dbReference type="EMBL" id="GBHO01030199">
    <property type="protein sequence ID" value="JAG13405.1"/>
    <property type="molecule type" value="Transcribed_RNA"/>
</dbReference>
<dbReference type="InterPro" id="IPR001563">
    <property type="entry name" value="Peptidase_S10"/>
</dbReference>
<keyword evidence="2 7" id="KW-0121">Carboxypeptidase</keyword>
<evidence type="ECO:0000256" key="4">
    <source>
        <dbReference type="ARBA" id="ARBA00022729"/>
    </source>
</evidence>
<comment type="similarity">
    <text evidence="1 7">Belongs to the peptidase S10 family.</text>
</comment>
<feature type="chain" id="PRO_5007353958" description="Carboxypeptidase" evidence="7">
    <location>
        <begin position="18"/>
        <end position="397"/>
    </location>
</feature>
<keyword evidence="6" id="KW-0325">Glycoprotein</keyword>
<dbReference type="GO" id="GO:0006508">
    <property type="term" value="P:proteolysis"/>
    <property type="evidence" value="ECO:0007669"/>
    <property type="project" value="UniProtKB-KW"/>
</dbReference>
<evidence type="ECO:0000256" key="2">
    <source>
        <dbReference type="ARBA" id="ARBA00022645"/>
    </source>
</evidence>
<dbReference type="InterPro" id="IPR029058">
    <property type="entry name" value="AB_hydrolase_fold"/>
</dbReference>
<feature type="signal peptide" evidence="7">
    <location>
        <begin position="1"/>
        <end position="17"/>
    </location>
</feature>
<name>A0A0A9WY50_LYGHE</name>
<evidence type="ECO:0000256" key="6">
    <source>
        <dbReference type="ARBA" id="ARBA00023180"/>
    </source>
</evidence>
<dbReference type="EMBL" id="GBHO01030202">
    <property type="protein sequence ID" value="JAG13402.1"/>
    <property type="molecule type" value="Transcribed_RNA"/>
</dbReference>
<keyword evidence="4 7" id="KW-0732">Signal</keyword>
<keyword evidence="3 7" id="KW-0645">Protease</keyword>
<dbReference type="AlphaFoldDB" id="A0A0A9WY50"/>
<keyword evidence="5 7" id="KW-0378">Hydrolase</keyword>
<dbReference type="PROSITE" id="PS00131">
    <property type="entry name" value="CARBOXYPEPT_SER_SER"/>
    <property type="match status" value="1"/>
</dbReference>
<reference evidence="8" key="2">
    <citation type="submission" date="2014-07" db="EMBL/GenBank/DDBJ databases">
        <authorList>
            <person name="Hull J."/>
        </authorList>
    </citation>
    <scope>NUCLEOTIDE SEQUENCE</scope>
</reference>
<dbReference type="PANTHER" id="PTHR11802:SF472">
    <property type="entry name" value="SERINE CARBOXYPEPTIDASE CPVL-RELATED"/>
    <property type="match status" value="1"/>
</dbReference>
<evidence type="ECO:0000256" key="5">
    <source>
        <dbReference type="ARBA" id="ARBA00022801"/>
    </source>
</evidence>